<organism evidence="2 3">
    <name type="scientific">Lates japonicus</name>
    <name type="common">Japanese lates</name>
    <dbReference type="NCBI Taxonomy" id="270547"/>
    <lineage>
        <taxon>Eukaryota</taxon>
        <taxon>Metazoa</taxon>
        <taxon>Chordata</taxon>
        <taxon>Craniata</taxon>
        <taxon>Vertebrata</taxon>
        <taxon>Euteleostomi</taxon>
        <taxon>Actinopterygii</taxon>
        <taxon>Neopterygii</taxon>
        <taxon>Teleostei</taxon>
        <taxon>Neoteleostei</taxon>
        <taxon>Acanthomorphata</taxon>
        <taxon>Carangaria</taxon>
        <taxon>Carangaria incertae sedis</taxon>
        <taxon>Centropomidae</taxon>
        <taxon>Lates</taxon>
    </lineage>
</organism>
<name>A0AAD3NAY0_LATJO</name>
<feature type="region of interest" description="Disordered" evidence="1">
    <location>
        <begin position="1"/>
        <end position="22"/>
    </location>
</feature>
<evidence type="ECO:0000256" key="1">
    <source>
        <dbReference type="SAM" id="MobiDB-lite"/>
    </source>
</evidence>
<protein>
    <submittedName>
        <fullName evidence="2">Serine/threonine-protein kinase Nek11 isoform X1</fullName>
    </submittedName>
</protein>
<keyword evidence="3" id="KW-1185">Reference proteome</keyword>
<proteinExistence type="predicted"/>
<evidence type="ECO:0000313" key="2">
    <source>
        <dbReference type="EMBL" id="GLD69581.1"/>
    </source>
</evidence>
<dbReference type="Proteomes" id="UP001279410">
    <property type="component" value="Unassembled WGS sequence"/>
</dbReference>
<comment type="caution">
    <text evidence="2">The sequence shown here is derived from an EMBL/GenBank/DDBJ whole genome shotgun (WGS) entry which is preliminary data.</text>
</comment>
<dbReference type="EMBL" id="BRZM01000253">
    <property type="protein sequence ID" value="GLD69581.1"/>
    <property type="molecule type" value="Genomic_DNA"/>
</dbReference>
<accession>A0AAD3NAY0</accession>
<keyword evidence="2" id="KW-0808">Transferase</keyword>
<sequence length="109" mass="12388">MLISELSQHDDTSKKRKLGQSAQIQSGWVVFSLHGNQTKRGSPPSCPLQVEWSRSRESTSELTGCPGTRRWSQVRLRPLAVAAVWLLSDTTSCRVWAEEALVRFTWFRT</sequence>
<reference evidence="2" key="1">
    <citation type="submission" date="2022-08" db="EMBL/GenBank/DDBJ databases">
        <title>Genome sequencing of akame (Lates japonicus).</title>
        <authorList>
            <person name="Hashiguchi Y."/>
            <person name="Takahashi H."/>
        </authorList>
    </citation>
    <scope>NUCLEOTIDE SEQUENCE</scope>
    <source>
        <strain evidence="2">Kochi</strain>
    </source>
</reference>
<evidence type="ECO:0000313" key="3">
    <source>
        <dbReference type="Proteomes" id="UP001279410"/>
    </source>
</evidence>
<dbReference type="AlphaFoldDB" id="A0AAD3NAY0"/>
<dbReference type="GO" id="GO:0016301">
    <property type="term" value="F:kinase activity"/>
    <property type="evidence" value="ECO:0007669"/>
    <property type="project" value="UniProtKB-KW"/>
</dbReference>
<gene>
    <name evidence="2" type="ORF">AKAME5_002089500</name>
</gene>
<keyword evidence="2" id="KW-0418">Kinase</keyword>